<dbReference type="EMBL" id="MQVX01000001">
    <property type="protein sequence ID" value="PQJ15102.1"/>
    <property type="molecule type" value="Genomic_DNA"/>
</dbReference>
<dbReference type="RefSeq" id="WP_105000754.1">
    <property type="nucleotide sequence ID" value="NZ_MQVX01000001.1"/>
</dbReference>
<reference evidence="3" key="1">
    <citation type="submission" date="2016-11" db="EMBL/GenBank/DDBJ databases">
        <title>Trade-off between light-utilization and light-protection in marine flavobacteria.</title>
        <authorList>
            <person name="Kumagai Y."/>
            <person name="Yoshizawa S."/>
            <person name="Kogure K."/>
        </authorList>
    </citation>
    <scope>NUCLEOTIDE SEQUENCE [LARGE SCALE GENOMIC DNA]</scope>
    <source>
        <strain evidence="3">SG-18</strain>
    </source>
</reference>
<dbReference type="Proteomes" id="UP000239366">
    <property type="component" value="Unassembled WGS sequence"/>
</dbReference>
<comment type="caution">
    <text evidence="2">The sequence shown here is derived from an EMBL/GenBank/DDBJ whole genome shotgun (WGS) entry which is preliminary data.</text>
</comment>
<accession>A0A2S7T597</accession>
<sequence>MKPFLRGLLVLLVGAAGGYYLGTQYPDIQQVKEKIPFLKSDKTEIPEEMEKATDSTQMEKAADSTAVVNDSI</sequence>
<evidence type="ECO:0000313" key="3">
    <source>
        <dbReference type="Proteomes" id="UP000239366"/>
    </source>
</evidence>
<gene>
    <name evidence="2" type="ORF">BST99_04595</name>
</gene>
<protein>
    <submittedName>
        <fullName evidence="2">Uncharacterized protein</fullName>
    </submittedName>
</protein>
<dbReference type="AlphaFoldDB" id="A0A2S7T597"/>
<evidence type="ECO:0000313" key="2">
    <source>
        <dbReference type="EMBL" id="PQJ15102.1"/>
    </source>
</evidence>
<keyword evidence="3" id="KW-1185">Reference proteome</keyword>
<name>A0A2S7T597_9FLAO</name>
<feature type="region of interest" description="Disordered" evidence="1">
    <location>
        <begin position="49"/>
        <end position="72"/>
    </location>
</feature>
<proteinExistence type="predicted"/>
<organism evidence="2 3">
    <name type="scientific">Aureicoccus marinus</name>
    <dbReference type="NCBI Taxonomy" id="754435"/>
    <lineage>
        <taxon>Bacteria</taxon>
        <taxon>Pseudomonadati</taxon>
        <taxon>Bacteroidota</taxon>
        <taxon>Flavobacteriia</taxon>
        <taxon>Flavobacteriales</taxon>
        <taxon>Flavobacteriaceae</taxon>
        <taxon>Aureicoccus</taxon>
    </lineage>
</organism>
<evidence type="ECO:0000256" key="1">
    <source>
        <dbReference type="SAM" id="MobiDB-lite"/>
    </source>
</evidence>